<keyword evidence="2" id="KW-0805">Transcription regulation</keyword>
<keyword evidence="3" id="KW-0238">DNA-binding</keyword>
<dbReference type="Proteomes" id="UP000321764">
    <property type="component" value="Unassembled WGS sequence"/>
</dbReference>
<keyword evidence="4" id="KW-0804">Transcription</keyword>
<dbReference type="GO" id="GO:0003700">
    <property type="term" value="F:DNA-binding transcription factor activity"/>
    <property type="evidence" value="ECO:0007669"/>
    <property type="project" value="InterPro"/>
</dbReference>
<evidence type="ECO:0000313" key="6">
    <source>
        <dbReference type="EMBL" id="TXR52050.1"/>
    </source>
</evidence>
<keyword evidence="7" id="KW-1185">Reference proteome</keyword>
<dbReference type="PRINTS" id="PR00039">
    <property type="entry name" value="HTHLYSR"/>
</dbReference>
<evidence type="ECO:0000256" key="4">
    <source>
        <dbReference type="ARBA" id="ARBA00023163"/>
    </source>
</evidence>
<gene>
    <name evidence="6" type="ORF">FME95_11585</name>
</gene>
<evidence type="ECO:0000256" key="3">
    <source>
        <dbReference type="ARBA" id="ARBA00023125"/>
    </source>
</evidence>
<comment type="caution">
    <text evidence="6">The sequence shown here is derived from an EMBL/GenBank/DDBJ whole genome shotgun (WGS) entry which is preliminary data.</text>
</comment>
<dbReference type="AlphaFoldDB" id="A0A5C8Z558"/>
<evidence type="ECO:0000256" key="1">
    <source>
        <dbReference type="ARBA" id="ARBA00009437"/>
    </source>
</evidence>
<dbReference type="PANTHER" id="PTHR30537:SF26">
    <property type="entry name" value="GLYCINE CLEAVAGE SYSTEM TRANSCRIPTIONAL ACTIVATOR"/>
    <property type="match status" value="1"/>
</dbReference>
<dbReference type="SUPFAM" id="SSF53850">
    <property type="entry name" value="Periplasmic binding protein-like II"/>
    <property type="match status" value="1"/>
</dbReference>
<dbReference type="Gene3D" id="1.10.10.10">
    <property type="entry name" value="Winged helix-like DNA-binding domain superfamily/Winged helix DNA-binding domain"/>
    <property type="match status" value="1"/>
</dbReference>
<dbReference type="Pfam" id="PF00126">
    <property type="entry name" value="HTH_1"/>
    <property type="match status" value="1"/>
</dbReference>
<evidence type="ECO:0000256" key="2">
    <source>
        <dbReference type="ARBA" id="ARBA00023015"/>
    </source>
</evidence>
<sequence length="288" mass="32246">MDNVLPLKALQAFESAGRTGSFQRAAGELGVTPSAISHQIKSLEEYLGFELFERKARQVVLTPLGDAYLETVAQSFLQLDIATSRLQQGYATGKLTVAMPALLLQQYVMPKLFYFTEKHPELEIELISADEESDYDGADVAIRLAQDSRKDNDFLLSRSAELTAVCAPELLEREFIMAAPQLLQCRLLYCHDGLDYWRRWFNIQGIDFFPAQGSMNFSTETAVLQAALEGVGVALIDLRFVQRELAQGLLMAPVDISLHLPQNYSVTFSRAAQLKPAVDAFYRWLKAL</sequence>
<dbReference type="EMBL" id="VKAD01000002">
    <property type="protein sequence ID" value="TXR52050.1"/>
    <property type="molecule type" value="Genomic_DNA"/>
</dbReference>
<dbReference type="PANTHER" id="PTHR30537">
    <property type="entry name" value="HTH-TYPE TRANSCRIPTIONAL REGULATOR"/>
    <property type="match status" value="1"/>
</dbReference>
<evidence type="ECO:0000259" key="5">
    <source>
        <dbReference type="PROSITE" id="PS50931"/>
    </source>
</evidence>
<name>A0A5C8Z558_9GAMM</name>
<dbReference type="Pfam" id="PF03466">
    <property type="entry name" value="LysR_substrate"/>
    <property type="match status" value="1"/>
</dbReference>
<evidence type="ECO:0000313" key="7">
    <source>
        <dbReference type="Proteomes" id="UP000321764"/>
    </source>
</evidence>
<reference evidence="6 7" key="1">
    <citation type="submission" date="2019-07" db="EMBL/GenBank/DDBJ databases">
        <title>Reinekea sp. strain SSH23 genome sequencing and assembly.</title>
        <authorList>
            <person name="Kim I."/>
        </authorList>
    </citation>
    <scope>NUCLEOTIDE SEQUENCE [LARGE SCALE GENOMIC DNA]</scope>
    <source>
        <strain evidence="6 7">SSH23</strain>
    </source>
</reference>
<dbReference type="InterPro" id="IPR036390">
    <property type="entry name" value="WH_DNA-bd_sf"/>
</dbReference>
<dbReference type="GO" id="GO:0043565">
    <property type="term" value="F:sequence-specific DNA binding"/>
    <property type="evidence" value="ECO:0007669"/>
    <property type="project" value="TreeGrafter"/>
</dbReference>
<feature type="domain" description="HTH lysR-type" evidence="5">
    <location>
        <begin position="5"/>
        <end position="62"/>
    </location>
</feature>
<proteinExistence type="inferred from homology"/>
<dbReference type="InterPro" id="IPR058163">
    <property type="entry name" value="LysR-type_TF_proteobact-type"/>
</dbReference>
<dbReference type="InterPro" id="IPR005119">
    <property type="entry name" value="LysR_subst-bd"/>
</dbReference>
<dbReference type="PROSITE" id="PS50931">
    <property type="entry name" value="HTH_LYSR"/>
    <property type="match status" value="1"/>
</dbReference>
<dbReference type="InterPro" id="IPR036388">
    <property type="entry name" value="WH-like_DNA-bd_sf"/>
</dbReference>
<dbReference type="RefSeq" id="WP_147714646.1">
    <property type="nucleotide sequence ID" value="NZ_VKAD01000002.1"/>
</dbReference>
<protein>
    <submittedName>
        <fullName evidence="6">LysR family transcriptional regulator</fullName>
    </submittedName>
</protein>
<dbReference type="OrthoDB" id="6787458at2"/>
<dbReference type="Gene3D" id="3.40.190.10">
    <property type="entry name" value="Periplasmic binding protein-like II"/>
    <property type="match status" value="2"/>
</dbReference>
<dbReference type="GO" id="GO:0006351">
    <property type="term" value="P:DNA-templated transcription"/>
    <property type="evidence" value="ECO:0007669"/>
    <property type="project" value="TreeGrafter"/>
</dbReference>
<dbReference type="InterPro" id="IPR000847">
    <property type="entry name" value="LysR_HTH_N"/>
</dbReference>
<organism evidence="6 7">
    <name type="scientific">Reinekea thalattae</name>
    <dbReference type="NCBI Taxonomy" id="2593301"/>
    <lineage>
        <taxon>Bacteria</taxon>
        <taxon>Pseudomonadati</taxon>
        <taxon>Pseudomonadota</taxon>
        <taxon>Gammaproteobacteria</taxon>
        <taxon>Oceanospirillales</taxon>
        <taxon>Saccharospirillaceae</taxon>
        <taxon>Reinekea</taxon>
    </lineage>
</organism>
<comment type="similarity">
    <text evidence="1">Belongs to the LysR transcriptional regulatory family.</text>
</comment>
<accession>A0A5C8Z558</accession>
<dbReference type="SUPFAM" id="SSF46785">
    <property type="entry name" value="Winged helix' DNA-binding domain"/>
    <property type="match status" value="1"/>
</dbReference>
<dbReference type="FunFam" id="1.10.10.10:FF:000038">
    <property type="entry name" value="Glycine cleavage system transcriptional activator"/>
    <property type="match status" value="1"/>
</dbReference>